<evidence type="ECO:0000313" key="5">
    <source>
        <dbReference type="EMBL" id="KYF82680.1"/>
    </source>
</evidence>
<comment type="caution">
    <text evidence="5">The sequence shown here is derived from an EMBL/GenBank/DDBJ whole genome shotgun (WGS) entry which is preliminary data.</text>
</comment>
<keyword evidence="2" id="KW-0175">Coiled coil</keyword>
<dbReference type="CDD" id="cd00130">
    <property type="entry name" value="PAS"/>
    <property type="match status" value="2"/>
</dbReference>
<dbReference type="InterPro" id="IPR013655">
    <property type="entry name" value="PAS_fold_3"/>
</dbReference>
<dbReference type="InterPro" id="IPR051932">
    <property type="entry name" value="Bact_StressResp_Reg"/>
</dbReference>
<evidence type="ECO:0000256" key="1">
    <source>
        <dbReference type="ARBA" id="ARBA00022553"/>
    </source>
</evidence>
<name>A0A150RRF0_SORCE</name>
<dbReference type="SUPFAM" id="SSF55785">
    <property type="entry name" value="PYP-like sensor domain (PAS domain)"/>
    <property type="match status" value="2"/>
</dbReference>
<keyword evidence="1" id="KW-0597">Phosphoprotein</keyword>
<dbReference type="AlphaFoldDB" id="A0A150RRF0"/>
<feature type="domain" description="STAS" evidence="4">
    <location>
        <begin position="301"/>
        <end position="412"/>
    </location>
</feature>
<dbReference type="InterPro" id="IPR000014">
    <property type="entry name" value="PAS"/>
</dbReference>
<dbReference type="EMBL" id="JEMC01003237">
    <property type="protein sequence ID" value="KYF82680.1"/>
    <property type="molecule type" value="Genomic_DNA"/>
</dbReference>
<dbReference type="PROSITE" id="PS50112">
    <property type="entry name" value="PAS"/>
    <property type="match status" value="2"/>
</dbReference>
<dbReference type="Pfam" id="PF08447">
    <property type="entry name" value="PAS_3"/>
    <property type="match status" value="1"/>
</dbReference>
<dbReference type="Proteomes" id="UP000075515">
    <property type="component" value="Unassembled WGS sequence"/>
</dbReference>
<dbReference type="InterPro" id="IPR001610">
    <property type="entry name" value="PAC"/>
</dbReference>
<dbReference type="SUPFAM" id="SSF52091">
    <property type="entry name" value="SpoIIaa-like"/>
    <property type="match status" value="1"/>
</dbReference>
<dbReference type="NCBIfam" id="TIGR00229">
    <property type="entry name" value="sensory_box"/>
    <property type="match status" value="2"/>
</dbReference>
<dbReference type="PROSITE" id="PS50801">
    <property type="entry name" value="STAS"/>
    <property type="match status" value="1"/>
</dbReference>
<dbReference type="InterPro" id="IPR036513">
    <property type="entry name" value="STAS_dom_sf"/>
</dbReference>
<dbReference type="Gene3D" id="3.30.450.20">
    <property type="entry name" value="PAS domain"/>
    <property type="match status" value="2"/>
</dbReference>
<feature type="domain" description="PAS" evidence="3">
    <location>
        <begin position="6"/>
        <end position="76"/>
    </location>
</feature>
<reference evidence="5 6" key="1">
    <citation type="submission" date="2014-02" db="EMBL/GenBank/DDBJ databases">
        <title>The small core and large imbalanced accessory genome model reveals a collaborative survival strategy of Sorangium cellulosum strains in nature.</title>
        <authorList>
            <person name="Han K."/>
            <person name="Peng R."/>
            <person name="Blom J."/>
            <person name="Li Y.-Z."/>
        </authorList>
    </citation>
    <scope>NUCLEOTIDE SEQUENCE [LARGE SCALE GENOMIC DNA]</scope>
    <source>
        <strain evidence="5 6">So0149</strain>
    </source>
</reference>
<dbReference type="CDD" id="cd07041">
    <property type="entry name" value="STAS_RsbR_RsbS_like"/>
    <property type="match status" value="1"/>
</dbReference>
<feature type="coiled-coil region" evidence="2">
    <location>
        <begin position="252"/>
        <end position="296"/>
    </location>
</feature>
<sequence length="422" mass="46793">MTESWQLDELGRFFELSVDLVGIAGFDGHFKRIGQAWERTLGYSREELLSKPFLDFVHPDDRERTLAESAQAFAGTGSITFTNRYRCHDGSYRWIEWNSSASQEAQVVYFVARDITDRKRAEEALVAAEARFRAAIDGSLDVFCVLRRAPGERGADGGFEFTEANAKLVEMFGRPREAVIGRSVDEITPETRQVGVVALMERALRTRERVLEVIEFRAPDGGSFWMHYQIIPLSDDDVAVTARDITPFKRLEGDLRDSLQRREADAEELEQKNRMLALENAERERAEALLRQQQDTMLAMSTPIIQAWEGVLVLPVIGTVDTARAAQIMERLLPEIVRTQARYAVLDLTGVSAVDAATVSHLLAVVRAASLLGSRCLVSGISPAIARTMTEIGGAEGAFMTFGLLQNALRYALSRCTGGGAG</sequence>
<feature type="domain" description="PAS" evidence="3">
    <location>
        <begin position="155"/>
        <end position="207"/>
    </location>
</feature>
<protein>
    <submittedName>
        <fullName evidence="5">Anti-anti-sigma factor</fullName>
    </submittedName>
</protein>
<dbReference type="PANTHER" id="PTHR33745">
    <property type="entry name" value="RSBT ANTAGONIST PROTEIN RSBS-RELATED"/>
    <property type="match status" value="1"/>
</dbReference>
<evidence type="ECO:0000313" key="6">
    <source>
        <dbReference type="Proteomes" id="UP000075515"/>
    </source>
</evidence>
<accession>A0A150RRF0</accession>
<evidence type="ECO:0000259" key="4">
    <source>
        <dbReference type="PROSITE" id="PS50801"/>
    </source>
</evidence>
<dbReference type="InterPro" id="IPR035965">
    <property type="entry name" value="PAS-like_dom_sf"/>
</dbReference>
<dbReference type="SMART" id="SM00086">
    <property type="entry name" value="PAC"/>
    <property type="match status" value="2"/>
</dbReference>
<dbReference type="Pfam" id="PF08448">
    <property type="entry name" value="PAS_4"/>
    <property type="match status" value="1"/>
</dbReference>
<dbReference type="InterPro" id="IPR002645">
    <property type="entry name" value="STAS_dom"/>
</dbReference>
<proteinExistence type="predicted"/>
<dbReference type="SMART" id="SM00091">
    <property type="entry name" value="PAS"/>
    <property type="match status" value="2"/>
</dbReference>
<dbReference type="Gene3D" id="3.30.750.24">
    <property type="entry name" value="STAS domain"/>
    <property type="match status" value="1"/>
</dbReference>
<evidence type="ECO:0000256" key="2">
    <source>
        <dbReference type="SAM" id="Coils"/>
    </source>
</evidence>
<gene>
    <name evidence="5" type="ORF">BE18_01150</name>
</gene>
<evidence type="ECO:0000259" key="3">
    <source>
        <dbReference type="PROSITE" id="PS50112"/>
    </source>
</evidence>
<dbReference type="PANTHER" id="PTHR33745:SF3">
    <property type="entry name" value="RSBT CO-ANTAGONIST PROTEIN RSBRC"/>
    <property type="match status" value="1"/>
</dbReference>
<dbReference type="InterPro" id="IPR013656">
    <property type="entry name" value="PAS_4"/>
</dbReference>
<organism evidence="5 6">
    <name type="scientific">Sorangium cellulosum</name>
    <name type="common">Polyangium cellulosum</name>
    <dbReference type="NCBI Taxonomy" id="56"/>
    <lineage>
        <taxon>Bacteria</taxon>
        <taxon>Pseudomonadati</taxon>
        <taxon>Myxococcota</taxon>
        <taxon>Polyangia</taxon>
        <taxon>Polyangiales</taxon>
        <taxon>Polyangiaceae</taxon>
        <taxon>Sorangium</taxon>
    </lineage>
</organism>
<dbReference type="Pfam" id="PF01740">
    <property type="entry name" value="STAS"/>
    <property type="match status" value="1"/>
</dbReference>